<reference evidence="5 6" key="1">
    <citation type="submission" date="2020-08" db="EMBL/GenBank/DDBJ databases">
        <title>Sequencing the genomes of 1000 actinobacteria strains.</title>
        <authorList>
            <person name="Klenk H.-P."/>
        </authorList>
    </citation>
    <scope>NUCLEOTIDE SEQUENCE [LARGE SCALE GENOMIC DNA]</scope>
    <source>
        <strain evidence="5 6">DSM 45518</strain>
    </source>
</reference>
<keyword evidence="3" id="KW-0812">Transmembrane</keyword>
<dbReference type="InterPro" id="IPR027383">
    <property type="entry name" value="Znf_put"/>
</dbReference>
<evidence type="ECO:0000256" key="1">
    <source>
        <dbReference type="ARBA" id="ARBA00023015"/>
    </source>
</evidence>
<sequence>MHCEHEHEDGAYVLGALSPAERAAYEGHLATCSFCREAVADISALPDLLSRLDAKEFAKLLDPSLTSGDGHPGAAFRDWATSEWQTLAPDAKRRKKGKAFRVRVLSTAAAAVLVALIGVGVFAWTRDNAAPAAPPAGPAVAMTAMQRSSPVSASVRLTSTPGGTRVELVCSYSAEAKKPATFRMIAYGPGGQDDQIGSWKATPGAQFEMNSVTQFGGDSLSRLELVQHDGKVLLAYDVP</sequence>
<evidence type="ECO:0000256" key="3">
    <source>
        <dbReference type="SAM" id="Phobius"/>
    </source>
</evidence>
<proteinExistence type="predicted"/>
<accession>A0A7W7CW85</accession>
<gene>
    <name evidence="5" type="ORF">BKA14_005955</name>
</gene>
<feature type="domain" description="Putative zinc-finger" evidence="4">
    <location>
        <begin position="10"/>
        <end position="36"/>
    </location>
</feature>
<dbReference type="Proteomes" id="UP000542742">
    <property type="component" value="Unassembled WGS sequence"/>
</dbReference>
<keyword evidence="3" id="KW-1133">Transmembrane helix</keyword>
<feature type="transmembrane region" description="Helical" evidence="3">
    <location>
        <begin position="102"/>
        <end position="124"/>
    </location>
</feature>
<dbReference type="EMBL" id="JACHMF010000001">
    <property type="protein sequence ID" value="MBB4695807.1"/>
    <property type="molecule type" value="Genomic_DNA"/>
</dbReference>
<dbReference type="RefSeq" id="WP_184954111.1">
    <property type="nucleotide sequence ID" value="NZ_BOMC01000067.1"/>
</dbReference>
<keyword evidence="3" id="KW-0472">Membrane</keyword>
<dbReference type="AlphaFoldDB" id="A0A7W7CW85"/>
<keyword evidence="6" id="KW-1185">Reference proteome</keyword>
<dbReference type="Pfam" id="PF13490">
    <property type="entry name" value="zf-HC2"/>
    <property type="match status" value="1"/>
</dbReference>
<evidence type="ECO:0000256" key="2">
    <source>
        <dbReference type="ARBA" id="ARBA00023163"/>
    </source>
</evidence>
<keyword evidence="1" id="KW-0805">Transcription regulation</keyword>
<protein>
    <submittedName>
        <fullName evidence="5">Anti-sigma factor RsiW</fullName>
    </submittedName>
</protein>
<evidence type="ECO:0000313" key="6">
    <source>
        <dbReference type="Proteomes" id="UP000542742"/>
    </source>
</evidence>
<evidence type="ECO:0000313" key="5">
    <source>
        <dbReference type="EMBL" id="MBB4695807.1"/>
    </source>
</evidence>
<dbReference type="InterPro" id="IPR041916">
    <property type="entry name" value="Anti_sigma_zinc_sf"/>
</dbReference>
<evidence type="ECO:0000259" key="4">
    <source>
        <dbReference type="Pfam" id="PF13490"/>
    </source>
</evidence>
<organism evidence="5 6">
    <name type="scientific">Paractinoplanes abujensis</name>
    <dbReference type="NCBI Taxonomy" id="882441"/>
    <lineage>
        <taxon>Bacteria</taxon>
        <taxon>Bacillati</taxon>
        <taxon>Actinomycetota</taxon>
        <taxon>Actinomycetes</taxon>
        <taxon>Micromonosporales</taxon>
        <taxon>Micromonosporaceae</taxon>
        <taxon>Paractinoplanes</taxon>
    </lineage>
</organism>
<dbReference type="Gene3D" id="1.10.10.1320">
    <property type="entry name" value="Anti-sigma factor, zinc-finger domain"/>
    <property type="match status" value="1"/>
</dbReference>
<keyword evidence="2" id="KW-0804">Transcription</keyword>
<name>A0A7W7CW85_9ACTN</name>
<comment type="caution">
    <text evidence="5">The sequence shown here is derived from an EMBL/GenBank/DDBJ whole genome shotgun (WGS) entry which is preliminary data.</text>
</comment>